<reference evidence="3" key="1">
    <citation type="journal article" date="2014" name="Int. J. Syst. Evol. Microbiol.">
        <title>Complete genome sequence of Corynebacterium casei LMG S-19264T (=DSM 44701T), isolated from a smear-ripened cheese.</title>
        <authorList>
            <consortium name="US DOE Joint Genome Institute (JGI-PGF)"/>
            <person name="Walter F."/>
            <person name="Albersmeier A."/>
            <person name="Kalinowski J."/>
            <person name="Ruckert C."/>
        </authorList>
    </citation>
    <scope>NUCLEOTIDE SEQUENCE</scope>
    <source>
        <strain evidence="3">JCM 4714</strain>
    </source>
</reference>
<feature type="region of interest" description="Disordered" evidence="1">
    <location>
        <begin position="17"/>
        <end position="84"/>
    </location>
</feature>
<dbReference type="InterPro" id="IPR025326">
    <property type="entry name" value="DUF4232"/>
</dbReference>
<evidence type="ECO:0000256" key="1">
    <source>
        <dbReference type="SAM" id="MobiDB-lite"/>
    </source>
</evidence>
<keyword evidence="3" id="KW-0449">Lipoprotein</keyword>
<sequence length="334" mass="34166">MPVALGAAAVLALAGCGTQRPGSRADTDTDAGHGPVGTDTLCPSGTPRYGAPPTEAPPTEAPSATLPPHTSRTPLPLPAGTPARDGVRVTGLYGVPRSDGCAPARLSADFTVTNHGKTAMRYAITLGFRTESQGAAHTVTQTVPSVEPGRTVRGTAVTGELPGPAATVTDVSVLKVRSVPVDEAPSAGGACPASGVRAYTDQGDAAMGLRVLSLYLENCGTRAYRLDGRPELRVLDAGHAPVPGVEVVPGDRIATGTGTGADGTSRPVTLQPGERAYTVLVWRNTTEAGDPVDAPYVRVRPRPGARPVTLTPELDLGTTGKLGVGPWKRDSGRR</sequence>
<evidence type="ECO:0000313" key="3">
    <source>
        <dbReference type="EMBL" id="GHE01584.1"/>
    </source>
</evidence>
<protein>
    <submittedName>
        <fullName evidence="3">Lipoprotein</fullName>
    </submittedName>
</protein>
<dbReference type="AlphaFoldDB" id="A0A919D0P6"/>
<accession>A0A919D0P6</accession>
<gene>
    <name evidence="3" type="ORF">GCM10010339_21560</name>
</gene>
<comment type="caution">
    <text evidence="3">The sequence shown here is derived from an EMBL/GenBank/DDBJ whole genome shotgun (WGS) entry which is preliminary data.</text>
</comment>
<reference evidence="3" key="2">
    <citation type="submission" date="2020-09" db="EMBL/GenBank/DDBJ databases">
        <authorList>
            <person name="Sun Q."/>
            <person name="Ohkuma M."/>
        </authorList>
    </citation>
    <scope>NUCLEOTIDE SEQUENCE</scope>
    <source>
        <strain evidence="3">JCM 4714</strain>
    </source>
</reference>
<organism evidence="3 4">
    <name type="scientific">Streptomyces alanosinicus</name>
    <dbReference type="NCBI Taxonomy" id="68171"/>
    <lineage>
        <taxon>Bacteria</taxon>
        <taxon>Bacillati</taxon>
        <taxon>Actinomycetota</taxon>
        <taxon>Actinomycetes</taxon>
        <taxon>Kitasatosporales</taxon>
        <taxon>Streptomycetaceae</taxon>
        <taxon>Streptomyces</taxon>
    </lineage>
</organism>
<keyword evidence="4" id="KW-1185">Reference proteome</keyword>
<evidence type="ECO:0000259" key="2">
    <source>
        <dbReference type="Pfam" id="PF14016"/>
    </source>
</evidence>
<dbReference type="EMBL" id="BMVG01000003">
    <property type="protein sequence ID" value="GHE01584.1"/>
    <property type="molecule type" value="Genomic_DNA"/>
</dbReference>
<feature type="region of interest" description="Disordered" evidence="1">
    <location>
        <begin position="308"/>
        <end position="334"/>
    </location>
</feature>
<evidence type="ECO:0000313" key="4">
    <source>
        <dbReference type="Proteomes" id="UP000655443"/>
    </source>
</evidence>
<feature type="domain" description="DUF4232" evidence="2">
    <location>
        <begin position="191"/>
        <end position="327"/>
    </location>
</feature>
<dbReference type="Proteomes" id="UP000655443">
    <property type="component" value="Unassembled WGS sequence"/>
</dbReference>
<name>A0A919D0P6_9ACTN</name>
<dbReference type="Pfam" id="PF14016">
    <property type="entry name" value="DUF4232"/>
    <property type="match status" value="1"/>
</dbReference>
<proteinExistence type="predicted"/>